<dbReference type="PIR" id="H75517">
    <property type="entry name" value="H75517"/>
</dbReference>
<dbReference type="RefSeq" id="WP_010887097.1">
    <property type="nucleotide sequence ID" value="NC_001263.1"/>
</dbReference>
<dbReference type="STRING" id="243230.DR_0452"/>
<evidence type="ECO:0000313" key="4">
    <source>
        <dbReference type="Proteomes" id="UP000002524"/>
    </source>
</evidence>
<dbReference type="EMBL" id="AE000513">
    <property type="protein sequence ID" value="AAF10037.1"/>
    <property type="molecule type" value="Genomic_DNA"/>
</dbReference>
<dbReference type="EnsemblBacteria" id="AAF10037">
    <property type="protein sequence ID" value="AAF10037"/>
    <property type="gene ID" value="DR_0452"/>
</dbReference>
<dbReference type="Proteomes" id="UP000002524">
    <property type="component" value="Chromosome 1"/>
</dbReference>
<feature type="domain" description="Barstar (barnase inhibitor)" evidence="2">
    <location>
        <begin position="30"/>
        <end position="121"/>
    </location>
</feature>
<name>Q9RX63_DEIRA</name>
<evidence type="ECO:0000313" key="3">
    <source>
        <dbReference type="EMBL" id="AAF10037.1"/>
    </source>
</evidence>
<reference evidence="3 4" key="1">
    <citation type="journal article" date="1999" name="Science">
        <title>Genome sequence of the radioresistant bacterium Deinococcus radiodurans R1.</title>
        <authorList>
            <person name="White O."/>
            <person name="Eisen J.A."/>
            <person name="Heidelberg J.F."/>
            <person name="Hickey E.K."/>
            <person name="Peterson J.D."/>
            <person name="Dodson R.J."/>
            <person name="Haft D.H."/>
            <person name="Gwinn M.L."/>
            <person name="Nelson W.C."/>
            <person name="Richardson D.L."/>
            <person name="Moffat K.S."/>
            <person name="Qin H."/>
            <person name="Jiang L."/>
            <person name="Pamphile W."/>
            <person name="Crosby M."/>
            <person name="Shen M."/>
            <person name="Vamathevan J.J."/>
            <person name="Lam P."/>
            <person name="McDonald L."/>
            <person name="Utterback T."/>
            <person name="Zalewski C."/>
            <person name="Makarova K.S."/>
            <person name="Aravind L."/>
            <person name="Daly M.J."/>
            <person name="Minton K.W."/>
            <person name="Fleischmann R.D."/>
            <person name="Ketchum K.A."/>
            <person name="Nelson K.E."/>
            <person name="Salzberg S."/>
            <person name="Smith H.O."/>
            <person name="Venter J.C."/>
            <person name="Fraser C.M."/>
        </authorList>
    </citation>
    <scope>NUCLEOTIDE SEQUENCE [LARGE SCALE GENOMIC DNA]</scope>
    <source>
        <strain evidence="4">ATCC 13939 / DSM 20539 / JCM 16871 / LMG 4051 / NBRC 15346 / NCIMB 9279 / R1 / VKM B-1422</strain>
    </source>
</reference>
<comment type="similarity">
    <text evidence="1">Belongs to the barstar family.</text>
</comment>
<dbReference type="AlphaFoldDB" id="Q9RX63"/>
<evidence type="ECO:0000256" key="1">
    <source>
        <dbReference type="ARBA" id="ARBA00006845"/>
    </source>
</evidence>
<dbReference type="SUPFAM" id="SSF52038">
    <property type="entry name" value="Barstar-related"/>
    <property type="match status" value="1"/>
</dbReference>
<evidence type="ECO:0000259" key="2">
    <source>
        <dbReference type="Pfam" id="PF01337"/>
    </source>
</evidence>
<dbReference type="InterPro" id="IPR000468">
    <property type="entry name" value="Barstar"/>
</dbReference>
<protein>
    <recommendedName>
        <fullName evidence="2">Barstar (barnase inhibitor) domain-containing protein</fullName>
    </recommendedName>
</protein>
<gene>
    <name evidence="3" type="ordered locus">DR_0452</name>
</gene>
<dbReference type="GeneID" id="69516685"/>
<dbReference type="Pfam" id="PF01337">
    <property type="entry name" value="Barstar"/>
    <property type="match status" value="1"/>
</dbReference>
<keyword evidence="4" id="KW-1185">Reference proteome</keyword>
<dbReference type="KEGG" id="dra:DR_0452"/>
<dbReference type="HOGENOM" id="CLU_1913604_0_0_0"/>
<dbReference type="OrthoDB" id="5295683at2"/>
<dbReference type="eggNOG" id="COG2732">
    <property type="taxonomic scope" value="Bacteria"/>
</dbReference>
<sequence length="132" mass="15006">MMNVFAHPPAGLQQAPHEIRMLAAGHQVSVREVVLTGVRDKEALMLAFLSGLGLTHSFGRNWDALYDVLTDPEQRPPRFALVLCDYDVFRRRNRQLSAQLESALLDAQQNVGEQGRMLWLLAEEPDSDTRHW</sequence>
<dbReference type="PaxDb" id="243230-DR_0452"/>
<proteinExistence type="inferred from homology"/>
<dbReference type="CDD" id="cd05141">
    <property type="entry name" value="Barstar_evA4336-like"/>
    <property type="match status" value="1"/>
</dbReference>
<accession>Q9RX63</accession>
<dbReference type="PATRIC" id="fig|243230.17.peg.628"/>
<organism evidence="3 4">
    <name type="scientific">Deinococcus radiodurans (strain ATCC 13939 / DSM 20539 / JCM 16871 / CCUG 27074 / LMG 4051 / NBRC 15346 / NCIMB 9279 / VKM B-1422 / R1)</name>
    <dbReference type="NCBI Taxonomy" id="243230"/>
    <lineage>
        <taxon>Bacteria</taxon>
        <taxon>Thermotogati</taxon>
        <taxon>Deinococcota</taxon>
        <taxon>Deinococci</taxon>
        <taxon>Deinococcales</taxon>
        <taxon>Deinococcaceae</taxon>
        <taxon>Deinococcus</taxon>
    </lineage>
</organism>
<dbReference type="InParanoid" id="Q9RX63"/>
<dbReference type="InterPro" id="IPR035905">
    <property type="entry name" value="Barstar-like_sf"/>
</dbReference>
<dbReference type="Gene3D" id="3.30.370.10">
    <property type="entry name" value="Barstar-like"/>
    <property type="match status" value="1"/>
</dbReference>